<evidence type="ECO:0000259" key="6">
    <source>
        <dbReference type="Pfam" id="PF04542"/>
    </source>
</evidence>
<dbReference type="InterPro" id="IPR007627">
    <property type="entry name" value="RNA_pol_sigma70_r2"/>
</dbReference>
<dbReference type="EMBL" id="JAYMFF010000002">
    <property type="protein sequence ID" value="MEC4174897.1"/>
    <property type="molecule type" value="Genomic_DNA"/>
</dbReference>
<feature type="domain" description="RNA polymerase sigma-70 region 4" evidence="7">
    <location>
        <begin position="144"/>
        <end position="189"/>
    </location>
</feature>
<accession>A0ABU6IEN1</accession>
<keyword evidence="9" id="KW-1185">Reference proteome</keyword>
<dbReference type="InterPro" id="IPR039425">
    <property type="entry name" value="RNA_pol_sigma-70-like"/>
</dbReference>
<dbReference type="SUPFAM" id="SSF88659">
    <property type="entry name" value="Sigma3 and sigma4 domains of RNA polymerase sigma factors"/>
    <property type="match status" value="1"/>
</dbReference>
<dbReference type="Gene3D" id="1.10.1740.10">
    <property type="match status" value="1"/>
</dbReference>
<organism evidence="8 9">
    <name type="scientific">Adlercreutzia wanghongyangiae</name>
    <dbReference type="NCBI Taxonomy" id="3111451"/>
    <lineage>
        <taxon>Bacteria</taxon>
        <taxon>Bacillati</taxon>
        <taxon>Actinomycetota</taxon>
        <taxon>Coriobacteriia</taxon>
        <taxon>Eggerthellales</taxon>
        <taxon>Eggerthellaceae</taxon>
        <taxon>Adlercreutzia</taxon>
    </lineage>
</organism>
<dbReference type="InterPro" id="IPR013325">
    <property type="entry name" value="RNA_pol_sigma_r2"/>
</dbReference>
<dbReference type="RefSeq" id="WP_338208341.1">
    <property type="nucleotide sequence ID" value="NZ_JAYMFF010000002.1"/>
</dbReference>
<dbReference type="InterPro" id="IPR007630">
    <property type="entry name" value="RNA_pol_sigma70_r4"/>
</dbReference>
<keyword evidence="2" id="KW-0805">Transcription regulation</keyword>
<evidence type="ECO:0000256" key="4">
    <source>
        <dbReference type="ARBA" id="ARBA00023125"/>
    </source>
</evidence>
<name>A0ABU6IEN1_9ACTN</name>
<keyword evidence="4" id="KW-0238">DNA-binding</keyword>
<evidence type="ECO:0000256" key="1">
    <source>
        <dbReference type="ARBA" id="ARBA00010641"/>
    </source>
</evidence>
<gene>
    <name evidence="8" type="ORF">VIN30_00330</name>
</gene>
<dbReference type="CDD" id="cd06171">
    <property type="entry name" value="Sigma70_r4"/>
    <property type="match status" value="1"/>
</dbReference>
<keyword evidence="5" id="KW-0804">Transcription</keyword>
<dbReference type="Proteomes" id="UP001349994">
    <property type="component" value="Unassembled WGS sequence"/>
</dbReference>
<dbReference type="Pfam" id="PF04542">
    <property type="entry name" value="Sigma70_r2"/>
    <property type="match status" value="1"/>
</dbReference>
<comment type="similarity">
    <text evidence="1">Belongs to the sigma-70 factor family. ECF subfamily.</text>
</comment>
<evidence type="ECO:0000313" key="9">
    <source>
        <dbReference type="Proteomes" id="UP001349994"/>
    </source>
</evidence>
<dbReference type="NCBIfam" id="TIGR02937">
    <property type="entry name" value="sigma70-ECF"/>
    <property type="match status" value="1"/>
</dbReference>
<evidence type="ECO:0000256" key="3">
    <source>
        <dbReference type="ARBA" id="ARBA00023082"/>
    </source>
</evidence>
<comment type="caution">
    <text evidence="8">The sequence shown here is derived from an EMBL/GenBank/DDBJ whole genome shotgun (WGS) entry which is preliminary data.</text>
</comment>
<dbReference type="InterPro" id="IPR013324">
    <property type="entry name" value="RNA_pol_sigma_r3/r4-like"/>
</dbReference>
<dbReference type="Pfam" id="PF04545">
    <property type="entry name" value="Sigma70_r4"/>
    <property type="match status" value="1"/>
</dbReference>
<dbReference type="SUPFAM" id="SSF88946">
    <property type="entry name" value="Sigma2 domain of RNA polymerase sigma factors"/>
    <property type="match status" value="1"/>
</dbReference>
<dbReference type="PANTHER" id="PTHR43133">
    <property type="entry name" value="RNA POLYMERASE ECF-TYPE SIGMA FACTO"/>
    <property type="match status" value="1"/>
</dbReference>
<dbReference type="InterPro" id="IPR014284">
    <property type="entry name" value="RNA_pol_sigma-70_dom"/>
</dbReference>
<reference evidence="8 9" key="1">
    <citation type="submission" date="2024-01" db="EMBL/GenBank/DDBJ databases">
        <title>novel species in genus Adlercreutzia.</title>
        <authorList>
            <person name="Liu X."/>
        </authorList>
    </citation>
    <scope>NUCLEOTIDE SEQUENCE [LARGE SCALE GENOMIC DNA]</scope>
    <source>
        <strain evidence="8 9">R7</strain>
    </source>
</reference>
<proteinExistence type="inferred from homology"/>
<feature type="domain" description="RNA polymerase sigma-70 region 2" evidence="6">
    <location>
        <begin position="48"/>
        <end position="94"/>
    </location>
</feature>
<evidence type="ECO:0000256" key="2">
    <source>
        <dbReference type="ARBA" id="ARBA00023015"/>
    </source>
</evidence>
<sequence>MGLGANPYDELAELVRRAQAGDREAFRTLYQRTAQAQFFNISTKVGAEAATDILQEVYLIAWQNIADIKPRSFVGYLHAVGHNACLRYYDRATRSRETMLVRDDVASLDETMLSGRVADETADPALVVDARDEHERLAQALREVLDEREREVILLRFYQEMRLDDIAEALDMSPSTVKRTIRRALDKLRGRLDDLPRGAAFPVLLAGAVEHPLAEGVLPRARRVRSWPSDGAVRAVAAASALVVIGCLAAALSMERPVFSAPEVISETPVPTAETAPAAEPADAAGPQLAAMATERGCTVLTLTDETGIAEAYVTDNKGARHDATSLESTSDGSGATVYRFEIPSGTYVLTAIDTLGNTSEGTITVTLPPEDPISISDWE</sequence>
<dbReference type="PANTHER" id="PTHR43133:SF8">
    <property type="entry name" value="RNA POLYMERASE SIGMA FACTOR HI_1459-RELATED"/>
    <property type="match status" value="1"/>
</dbReference>
<dbReference type="InterPro" id="IPR036388">
    <property type="entry name" value="WH-like_DNA-bd_sf"/>
</dbReference>
<evidence type="ECO:0000259" key="7">
    <source>
        <dbReference type="Pfam" id="PF04545"/>
    </source>
</evidence>
<dbReference type="Gene3D" id="1.10.10.10">
    <property type="entry name" value="Winged helix-like DNA-binding domain superfamily/Winged helix DNA-binding domain"/>
    <property type="match status" value="1"/>
</dbReference>
<evidence type="ECO:0000313" key="8">
    <source>
        <dbReference type="EMBL" id="MEC4174897.1"/>
    </source>
</evidence>
<protein>
    <submittedName>
        <fullName evidence="8">Sigma-70 family RNA polymerase sigma factor</fullName>
    </submittedName>
</protein>
<evidence type="ECO:0000256" key="5">
    <source>
        <dbReference type="ARBA" id="ARBA00023163"/>
    </source>
</evidence>
<keyword evidence="3" id="KW-0731">Sigma factor</keyword>